<dbReference type="InterPro" id="IPR009543">
    <property type="entry name" value="VPS13_VAB"/>
</dbReference>
<feature type="domain" description="PH" evidence="5">
    <location>
        <begin position="808"/>
        <end position="911"/>
    </location>
</feature>
<feature type="region of interest" description="Disordered" evidence="4">
    <location>
        <begin position="1172"/>
        <end position="1193"/>
    </location>
</feature>
<dbReference type="GO" id="GO:0006623">
    <property type="term" value="P:protein targeting to vacuole"/>
    <property type="evidence" value="ECO:0007669"/>
    <property type="project" value="TreeGrafter"/>
</dbReference>
<comment type="caution">
    <text evidence="6">The sequence shown here is derived from an EMBL/GenBank/DDBJ whole genome shotgun (WGS) entry which is preliminary data.</text>
</comment>
<feature type="region of interest" description="Disordered" evidence="4">
    <location>
        <begin position="2171"/>
        <end position="2194"/>
    </location>
</feature>
<dbReference type="Pfam" id="PF00169">
    <property type="entry name" value="PH"/>
    <property type="match status" value="1"/>
</dbReference>
<dbReference type="Gramene" id="PRQ18598">
    <property type="protein sequence ID" value="PRQ18598"/>
    <property type="gene ID" value="RchiOBHm_Chr7g0207821"/>
</dbReference>
<name>A0A2P6P9J8_ROSCH</name>
<dbReference type="OMA" id="VHERRSY"/>
<evidence type="ECO:0000256" key="4">
    <source>
        <dbReference type="SAM" id="MobiDB-lite"/>
    </source>
</evidence>
<dbReference type="InterPro" id="IPR026847">
    <property type="entry name" value="VPS13"/>
</dbReference>
<evidence type="ECO:0000313" key="6">
    <source>
        <dbReference type="EMBL" id="PRQ18598.1"/>
    </source>
</evidence>
<dbReference type="PANTHER" id="PTHR16166:SF137">
    <property type="entry name" value="PLECKSTRIN HOMOLOGY (PH) DOMAIN-CONTAINING PROTEIN"/>
    <property type="match status" value="1"/>
</dbReference>
<keyword evidence="2" id="KW-0813">Transport</keyword>
<evidence type="ECO:0000256" key="1">
    <source>
        <dbReference type="ARBA" id="ARBA00006545"/>
    </source>
</evidence>
<sequence>MLEDQVANLLQRYLGNYVKGLNKEALKISVWQGDVELTNMQLKPEALNALKLPVKVKAGFLGSVKLKVPWSRLGQDPVLVSLDRIFLLAEPETQVEGSSEDAVQETKKNRVQEMEMKLLEKAQQLKSDVNKSWLGSLISTIIGNLKLSISNIHIRYEDLESNIGHPFAAGITLERLSAMTVDDTGKETFVTGGALNCIQKSVELDRLALYLDSDIAPWHVNKQWEDLLPSEWVQVFKFGTKDGKPANKSTKKHTYVLEPVSGSAKYSKLRQNEFADSGRPLHKAAVNLDDVTICLPKDGYRDVLKLADNFAAFNQRLKYAHYRPHVSVKSDPRSWWKYAYRVVSDQMKKASGKLSWEQVLKYARLRKRYISLYASLLRSDPSRAVVEDNKDIEELDRELDIELILQWRMLAHKFVEQSLESEHDSRKQKAKKSWWSGWGSQSLKDENEPFSFTDEDWKQLNEIIGYKESDDRLLVTVDEKMDALQTSLIISMKRNATKLIDESQECLAELSCEGIGCSIKLYPETKVFDLNLGSYKLSTPNGLLAESASAYDSLVGVFCFKPFDTKVDWSFVAKASPCYVTYLKDAIDQIIKFFRSNTVSQKIAMDTAAAVQMTIDGVKRTAQQQVNRALKDHSRFLLDLDIAAPKITIPTDFCPDNIHPTKLMLDLGNLVIGTKDDYEHGSLKEQDMYLQFNLVLSDVSAFLVDGDYCWGKSPAKNSAGSSNSDGVSLLPFIDKCGVILTFQQIRLESPSYPATRLAVRVPSLGFHFSPARYHRLMQVVKIFKEEDSETSDLVGPWNQADFEGWSALLVFKGLGNREAVWQRRYLCLVGPFLYILESPSSKSYKQCISLQGKHIYEVPPESVGDTDLVLAVCDSTRANNKVVEDANALILLFDSDDSKKTWQSRLRGAVYHASASAPVTGLSDTSSESEDSVMELNGNPDMGDLSKMEKIFITGVLDELKVCVSYSYQRDQNIMKVLLTEERRLFELRAIGGQVEVSVRSSDIFIGTVLKSLEIEDLVSGHTLSQPRYLARSFIHSAETLITSDAPGNQSFDGSGSIRLEGDDKFYEATDNLVDSGNLILKSPSFTRIAGLLPSDGVQTTNDIALDDSMDSFVKAQVVIYDQNSPLYHNMDMQVTVTLATLSFFCRRPTILAIMEFANSITIKDESCEAFSDSSSTTATNHDTRDDAVDGSQSMAVSKPAVKGLLGKGKSRVVFNITLNMARAQILLMNEDETKLAVLSQDNLLTDIKVFPSSFSIKASLGNLKVSDESLPSSHMYFWACDMRNPGGSSFVELVFTSFSADDEDFEGYEYSLYGQLSEVRIVYLNRFIQEIVSYFMGLVPKNSKGVVKLKDQVTNSEKWFTTSDFEGSPAIKLDLSLRKPIILMPRRTDSLDYLKLDIVHITVKSTSQWFGGSRSDINAVHMEVLTVQVEDINLNVGCKGEIGESIIQDVKGVSVVIQRSLRDLMHQIPNVEVLIKMEKLKAALSNREYQIITDCAQSNVSETPHTVPPLNLDSVTSLSEGEAITQDPNGTAFPIASGEARVMMKVCVVIDLVELCLHTGLGSLATVQVTGVWLLYKTNTLGEGFLSATLKGFTVLDDRDGTKEEFRLAIGKPENIGSCSVDSVTYDDTQHITDGNVGNLNDINLVPTMLIVDAKFCQLLTSVSLCIQRPQLLVALDFLLAVAEFFVPTVTDALSTEEVKNSVYGIDAIILNQSTYKQPSTELSLTPLRPLVVDDEIYDHFVYDGNGGILHLKDRRGSYVSGPSTEAIIYIGDGKRLQFKNVVIKNGLYLDSCISMGSNSSYSALKEDQVYFAGEDEVPNLSSSRESPNNLPSQSIAVNKSTEFIIELQVVGPELTFYNTSEKLGESLMLSNQLLHAQLDGFCRLVLKGDTIEMNANVLGFTMESNGIRILEPFDTSVKYSNASGRTNIHISVSDIFMNFSFSILRLFLAVEEDILAFLSTTSKKITVVCSQFDKIGTIEDPSSDQIYALWRPHAPPGFAVLGDYLTPLDKPPTKAVVAVNTNFSRVKKPLSYKLIWPPLPSGELSLDGVNDLDAIPSGVLSDESSCSIWFPEAPAGYVALGCVVCPGRAQPPLSSAFCISASLVSPCSLRDCIAINTNDPYQSSLAFWRVDNSVGTFLPADLSTSSITGRAYDLRHIIFGFPEPSAKSSNSLNAHTSSQSHNPQSERSATVNSGRRYEAVASFRLIWWNQGSNSRKRLSIWRPVVPPGMIYFGDIAVKGYEPPNTCIVLHDTEDEELFKAPLDYQIVGQIKKQRGMESVSFWLPQAPPGFVSLGCIACKGTPKQSDFSSLRCIRSDLVTGDEFLEESIWDTSDAKLTKDSFSVWAVGNELSTFLVRGGLKKPPRRFALKLAASNVPTGSDLTVIDAEIRTFSAALFDDYGGLMVPLCNLSLSGIGFGLHGRTDYLNSTVSFSLAARSYNDKYEVWEPLVEPVDGFLRYQYDLNAPSATSQLRVTSTRDLNLNVSVSNANMIIQAYASWNSLVHVPEYHKKREAFSPTDGERSVIDIHHRRNYDIIPQNKLGQDIFIRATESRGLTSIIKMSSGDVRPVKVPVSKNMLDSHLKGKLFHKVRTMVTFIIVDGQFPRVRGLTSPHYTLAIRLIPDQSLPSETVIHQQNARTCGSSSNHLSPELELVKWNEIFFFKVDAPDYYSVELLVTDMGKGVPLGFFSAPLKQIVGNFNHDSYPYDNVKKWTSIELSSAESMDDNHKKLGGKIRCAVLLSPRSEGEISDQYDNSKTKSGFIQISPRREGPWTTVRLNYAAPAACWRLGNDVVASEVRVRDGNRYVNIRSLVSVRNSTDFVLDLCLVPNVSMENVSLTDNSSTPEGLQTHSNKFQTDEFLETEKYSPTTGWVGSMIQPSQDMIEGGGSHQEFPTVELPPGWEWVDDWHLDMASIDTADGWVYAPDIESLKWPESFDPLRFVNYARQRRWIRNRKQSTTNQEIYVGTLKPGDTIPLPLCGLTQPGLYVLRLRPSDLSNHDEYSWSSAVDGSEQPEESGSSKVCPEISVSSLIESEKLLYCSQISSTSSSGSHKLWFCMSIQATEIAKDIHSDPIQDWNLVVKSPLSISNFLPLAAEFSVLEMQENGGFVACFRGVFFPGKTVNVFSADIRKPLYFSLLPQRGWLPIHEAVLLSHPHEVSSKTINLRSSISGRIVQIILEQNSVEERPLQAKIIRLYAPYWFSIARCPPLTFRLVDIEGKKNTRKIGGLFQSKKINEVVLEEITEEEIYEGHTIASALNFKMLGLAVSIDQSGNKQFGPVKDLSPLGDMDGSLDVPAYDGEGNCMQLFITTKPCLYQSVPTKVISVRPFMTFTNRLGRDVYIKLCSEDEPKVLHPCDSRISFVYRVSDGPNKLQVRLGDTNWSFPIQIVKEDTISLVLRRHNGTRTFLRTEIRGYEEGSRFIIVFRLGSSNGPIRIENRTVSKTLSIRQSGFGEDAWVPLEPFSTTNFAWEDPYGQRFIEAKVDNDLSTGVWELDLETTGICSSEELGLQFHVVEIGDIRIARFSDTRTTDASLHEQIRSLQLAENCGPSNLQNTNQNNGASPLELIIEFGVVGLSIIDHRPKEVSYFYFERVFVSYSTGYDGGTTSRFKLILGHVQLDNQLPLTLMPVLLAPEPDSDIHHPVVKMTITMRNENTDGIQVYPYIYIRVTEKCWRLNIHEPIIWALVDLYNNLQLDRLPKSSSVTEVDPEIRIDLVDISEVRLKVSLETAPAQRPHGVLGVWSPILSAVGNAFKIQVHLRRVMHKDRFMRRSSIVSAIGNRVWRDLIHNPLHLIFSVDVLGMTSSTLASLSKGFAELSTDGQFTHLRSKQVFSRRITGVGDGIIQGTEAFVQGVAFGVSGVVKKPVESARQNGLSGLFHGIGRAFLGVIVQPMSGALDFFSLTVDGIGASCSKCLEVFNSKTTFQRIRNPRAIRANGILTEYSEREAVGQMILYLAEAHRHFGCTEIFKEPSKFAWSDYYEEHFVVPYQRIVLVTNKRVMLLQCLAPDKMDKKPCKIMWDVPWEELMAVELAKAGHNQPSHLILHLKSFRRSENFVRVIKCNVEDEVEGREPQAVRICSAACRMWKANQSAMKSLMLKVPSSQRHVYFAWSEAEGREKRTLNKAVTRLRELPSYSSASDGRRFVKHSINFSKIWSSEQESRGRCTLCKKQVLEDAGLCSIWRPICPDGYVSIGDIAHIGSHPPNVAAVYRKIDRLFALPVGYDLVWRNCLDDYATPVSIWHPRAPEGFVSPGCIAVAGFVEPEPDLVHCVAISLAEETEFEEQKVWSASDSYPWACHIYQVRSEALHFVALRTSKEESDWKPMRILDDPQPLLQSLKEH</sequence>
<keyword evidence="7" id="KW-1185">Reference proteome</keyword>
<evidence type="ECO:0000313" key="7">
    <source>
        <dbReference type="Proteomes" id="UP000238479"/>
    </source>
</evidence>
<organism evidence="6 7">
    <name type="scientific">Rosa chinensis</name>
    <name type="common">China rose</name>
    <dbReference type="NCBI Taxonomy" id="74649"/>
    <lineage>
        <taxon>Eukaryota</taxon>
        <taxon>Viridiplantae</taxon>
        <taxon>Streptophyta</taxon>
        <taxon>Embryophyta</taxon>
        <taxon>Tracheophyta</taxon>
        <taxon>Spermatophyta</taxon>
        <taxon>Magnoliopsida</taxon>
        <taxon>eudicotyledons</taxon>
        <taxon>Gunneridae</taxon>
        <taxon>Pentapetalae</taxon>
        <taxon>rosids</taxon>
        <taxon>fabids</taxon>
        <taxon>Rosales</taxon>
        <taxon>Rosaceae</taxon>
        <taxon>Rosoideae</taxon>
        <taxon>Rosoideae incertae sedis</taxon>
        <taxon>Rosa</taxon>
    </lineage>
</organism>
<dbReference type="InterPro" id="IPR056748">
    <property type="entry name" value="VPS13-like_C"/>
</dbReference>
<feature type="compositionally biased region" description="Polar residues" evidence="4">
    <location>
        <begin position="1172"/>
        <end position="1181"/>
    </location>
</feature>
<dbReference type="Pfam" id="PF25037">
    <property type="entry name" value="VPS13_C"/>
    <property type="match status" value="1"/>
</dbReference>
<proteinExistence type="inferred from homology"/>
<reference evidence="6 7" key="1">
    <citation type="journal article" date="2018" name="Nat. Genet.">
        <title>The Rosa genome provides new insights in the design of modern roses.</title>
        <authorList>
            <person name="Bendahmane M."/>
        </authorList>
    </citation>
    <scope>NUCLEOTIDE SEQUENCE [LARGE SCALE GENOMIC DNA]</scope>
    <source>
        <strain evidence="7">cv. Old Blush</strain>
    </source>
</reference>
<dbReference type="InterPro" id="IPR026854">
    <property type="entry name" value="VPS13_N"/>
</dbReference>
<keyword evidence="3" id="KW-0445">Lipid transport</keyword>
<evidence type="ECO:0000256" key="2">
    <source>
        <dbReference type="ARBA" id="ARBA00022448"/>
    </source>
</evidence>
<dbReference type="GO" id="GO:0045053">
    <property type="term" value="P:protein retention in Golgi apparatus"/>
    <property type="evidence" value="ECO:0007669"/>
    <property type="project" value="TreeGrafter"/>
</dbReference>
<dbReference type="InterPro" id="IPR009291">
    <property type="entry name" value="Vps62"/>
</dbReference>
<dbReference type="Pfam" id="PF25036">
    <property type="entry name" value="VPS13_VAB"/>
    <property type="match status" value="2"/>
</dbReference>
<dbReference type="GO" id="GO:0006869">
    <property type="term" value="P:lipid transport"/>
    <property type="evidence" value="ECO:0007669"/>
    <property type="project" value="UniProtKB-KW"/>
</dbReference>
<dbReference type="Proteomes" id="UP000238479">
    <property type="component" value="Chromosome 7"/>
</dbReference>
<comment type="similarity">
    <text evidence="1">Belongs to the VPS13 family.</text>
</comment>
<dbReference type="EMBL" id="PDCK01000045">
    <property type="protein sequence ID" value="PRQ18598.1"/>
    <property type="molecule type" value="Genomic_DNA"/>
</dbReference>
<dbReference type="PANTHER" id="PTHR16166">
    <property type="entry name" value="VACUOLAR PROTEIN SORTING-ASSOCIATED PROTEIN VPS13"/>
    <property type="match status" value="1"/>
</dbReference>
<gene>
    <name evidence="6" type="ORF">RchiOBHm_Chr7g0207821</name>
</gene>
<accession>A0A2P6P9J8</accession>
<dbReference type="InterPro" id="IPR011993">
    <property type="entry name" value="PH-like_dom_sf"/>
</dbReference>
<dbReference type="STRING" id="74649.A0A2P6P9J8"/>
<feature type="region of interest" description="Disordered" evidence="4">
    <location>
        <begin position="921"/>
        <end position="940"/>
    </location>
</feature>
<dbReference type="SUPFAM" id="SSF50729">
    <property type="entry name" value="PH domain-like"/>
    <property type="match status" value="1"/>
</dbReference>
<dbReference type="Pfam" id="PF06101">
    <property type="entry name" value="Vps62"/>
    <property type="match status" value="3"/>
</dbReference>
<evidence type="ECO:0000259" key="5">
    <source>
        <dbReference type="PROSITE" id="PS50003"/>
    </source>
</evidence>
<evidence type="ECO:0000256" key="3">
    <source>
        <dbReference type="ARBA" id="ARBA00023055"/>
    </source>
</evidence>
<protein>
    <submittedName>
        <fullName evidence="6">Putative vacuolar protein sorting-associated protein</fullName>
    </submittedName>
</protein>
<dbReference type="SMART" id="SM00233">
    <property type="entry name" value="PH"/>
    <property type="match status" value="1"/>
</dbReference>
<dbReference type="Pfam" id="PF12624">
    <property type="entry name" value="VPS13_N"/>
    <property type="match status" value="1"/>
</dbReference>
<dbReference type="PROSITE" id="PS50003">
    <property type="entry name" value="PH_DOMAIN"/>
    <property type="match status" value="1"/>
</dbReference>
<dbReference type="Gene3D" id="2.30.29.30">
    <property type="entry name" value="Pleckstrin-homology domain (PH domain)/Phosphotyrosine-binding domain (PTB)"/>
    <property type="match status" value="1"/>
</dbReference>
<dbReference type="InterPro" id="IPR001849">
    <property type="entry name" value="PH_domain"/>
</dbReference>